<feature type="domain" description="RING-type" evidence="9">
    <location>
        <begin position="104"/>
        <end position="145"/>
    </location>
</feature>
<reference evidence="10" key="2">
    <citation type="submission" date="2022-01" db="EMBL/GenBank/DDBJ databases">
        <authorList>
            <person name="Yamashiro T."/>
            <person name="Shiraishi A."/>
            <person name="Satake H."/>
            <person name="Nakayama K."/>
        </authorList>
    </citation>
    <scope>NUCLEOTIDE SEQUENCE</scope>
</reference>
<reference evidence="10" key="1">
    <citation type="journal article" date="2022" name="Int. J. Mol. Sci.">
        <title>Draft Genome of Tanacetum Coccineum: Genomic Comparison of Closely Related Tanacetum-Family Plants.</title>
        <authorList>
            <person name="Yamashiro T."/>
            <person name="Shiraishi A."/>
            <person name="Nakayama K."/>
            <person name="Satake H."/>
        </authorList>
    </citation>
    <scope>NUCLEOTIDE SEQUENCE</scope>
</reference>
<evidence type="ECO:0000256" key="8">
    <source>
        <dbReference type="PROSITE-ProRule" id="PRU00175"/>
    </source>
</evidence>
<dbReference type="EC" id="2.3.2.27" evidence="2"/>
<evidence type="ECO:0000256" key="5">
    <source>
        <dbReference type="ARBA" id="ARBA00022771"/>
    </source>
</evidence>
<dbReference type="EMBL" id="BQNB010021255">
    <property type="protein sequence ID" value="GJU04505.1"/>
    <property type="molecule type" value="Genomic_DNA"/>
</dbReference>
<dbReference type="PANTHER" id="PTHR15710:SF187">
    <property type="entry name" value="RING-TYPE E3 UBIQUITIN TRANSFERASE"/>
    <property type="match status" value="1"/>
</dbReference>
<evidence type="ECO:0000256" key="4">
    <source>
        <dbReference type="ARBA" id="ARBA00022723"/>
    </source>
</evidence>
<name>A0ABQ5IXR7_9ASTR</name>
<dbReference type="Pfam" id="PF13639">
    <property type="entry name" value="zf-RING_2"/>
    <property type="match status" value="1"/>
</dbReference>
<organism evidence="10 11">
    <name type="scientific">Tanacetum coccineum</name>
    <dbReference type="NCBI Taxonomy" id="301880"/>
    <lineage>
        <taxon>Eukaryota</taxon>
        <taxon>Viridiplantae</taxon>
        <taxon>Streptophyta</taxon>
        <taxon>Embryophyta</taxon>
        <taxon>Tracheophyta</taxon>
        <taxon>Spermatophyta</taxon>
        <taxon>Magnoliopsida</taxon>
        <taxon>eudicotyledons</taxon>
        <taxon>Gunneridae</taxon>
        <taxon>Pentapetalae</taxon>
        <taxon>asterids</taxon>
        <taxon>campanulids</taxon>
        <taxon>Asterales</taxon>
        <taxon>Asteraceae</taxon>
        <taxon>Asteroideae</taxon>
        <taxon>Anthemideae</taxon>
        <taxon>Anthemidinae</taxon>
        <taxon>Tanacetum</taxon>
    </lineage>
</organism>
<evidence type="ECO:0000259" key="9">
    <source>
        <dbReference type="PROSITE" id="PS50089"/>
    </source>
</evidence>
<dbReference type="SUPFAM" id="SSF57850">
    <property type="entry name" value="RING/U-box"/>
    <property type="match status" value="1"/>
</dbReference>
<accession>A0ABQ5IXR7</accession>
<proteinExistence type="predicted"/>
<evidence type="ECO:0000313" key="11">
    <source>
        <dbReference type="Proteomes" id="UP001151760"/>
    </source>
</evidence>
<evidence type="ECO:0000256" key="7">
    <source>
        <dbReference type="ARBA" id="ARBA00022833"/>
    </source>
</evidence>
<evidence type="ECO:0000256" key="1">
    <source>
        <dbReference type="ARBA" id="ARBA00000900"/>
    </source>
</evidence>
<evidence type="ECO:0000256" key="2">
    <source>
        <dbReference type="ARBA" id="ARBA00012483"/>
    </source>
</evidence>
<dbReference type="PROSITE" id="PS50089">
    <property type="entry name" value="ZF_RING_2"/>
    <property type="match status" value="1"/>
</dbReference>
<keyword evidence="4" id="KW-0479">Metal-binding</keyword>
<evidence type="ECO:0000256" key="6">
    <source>
        <dbReference type="ARBA" id="ARBA00022786"/>
    </source>
</evidence>
<dbReference type="InterPro" id="IPR013083">
    <property type="entry name" value="Znf_RING/FYVE/PHD"/>
</dbReference>
<dbReference type="Pfam" id="PF14369">
    <property type="entry name" value="Zn_ribbon_19"/>
    <property type="match status" value="1"/>
</dbReference>
<sequence>MSSTTTTVMDRRTYWCHECDMSISIIPTATTLLCPHCTSNFLEELDSPITYNDSFLLDNPHFQRVINHLSSTYSKSTTATSVIDTIPTFTITDTFFESDTIVLCAVCKEEFVINDEMKELPCKHMYHPHCIVPWLSVSNSCPVCRSEMPRIDKNDETVSSRDDDELSWYVSNIGRRQSVTDSGRMDRIENFSSWLNTYFDGGVVDGVSDVDADAVMS</sequence>
<protein>
    <recommendedName>
        <fullName evidence="2">RING-type E3 ubiquitin transferase</fullName>
        <ecNumber evidence="2">2.3.2.27</ecNumber>
    </recommendedName>
</protein>
<dbReference type="SMART" id="SM00184">
    <property type="entry name" value="RING"/>
    <property type="match status" value="1"/>
</dbReference>
<gene>
    <name evidence="10" type="ORF">Tco_1120935</name>
</gene>
<keyword evidence="3" id="KW-0808">Transferase</keyword>
<keyword evidence="11" id="KW-1185">Reference proteome</keyword>
<keyword evidence="5 8" id="KW-0863">Zinc-finger</keyword>
<dbReference type="InterPro" id="IPR039525">
    <property type="entry name" value="RNF126-like_zinc-ribbon"/>
</dbReference>
<comment type="catalytic activity">
    <reaction evidence="1">
        <text>S-ubiquitinyl-[E2 ubiquitin-conjugating enzyme]-L-cysteine + [acceptor protein]-L-lysine = [E2 ubiquitin-conjugating enzyme]-L-cysteine + N(6)-ubiquitinyl-[acceptor protein]-L-lysine.</text>
        <dbReference type="EC" id="2.3.2.27"/>
    </reaction>
</comment>
<evidence type="ECO:0000313" key="10">
    <source>
        <dbReference type="EMBL" id="GJU04505.1"/>
    </source>
</evidence>
<dbReference type="Gene3D" id="3.30.40.10">
    <property type="entry name" value="Zinc/RING finger domain, C3HC4 (zinc finger)"/>
    <property type="match status" value="1"/>
</dbReference>
<dbReference type="InterPro" id="IPR001841">
    <property type="entry name" value="Znf_RING"/>
</dbReference>
<comment type="caution">
    <text evidence="10">The sequence shown here is derived from an EMBL/GenBank/DDBJ whole genome shotgun (WGS) entry which is preliminary data.</text>
</comment>
<keyword evidence="6" id="KW-0833">Ubl conjugation pathway</keyword>
<dbReference type="Proteomes" id="UP001151760">
    <property type="component" value="Unassembled WGS sequence"/>
</dbReference>
<evidence type="ECO:0000256" key="3">
    <source>
        <dbReference type="ARBA" id="ARBA00022679"/>
    </source>
</evidence>
<keyword evidence="7" id="KW-0862">Zinc</keyword>
<dbReference type="PANTHER" id="PTHR15710">
    <property type="entry name" value="E3 UBIQUITIN-PROTEIN LIGASE PRAJA"/>
    <property type="match status" value="1"/>
</dbReference>